<proteinExistence type="predicted"/>
<gene>
    <name evidence="1" type="ORF">LSALG_LOCUS36211</name>
</gene>
<keyword evidence="2" id="KW-1185">Reference proteome</keyword>
<accession>A0AA35ZT53</accession>
<dbReference type="AlphaFoldDB" id="A0AA35ZT53"/>
<protein>
    <submittedName>
        <fullName evidence="1">Uncharacterized protein</fullName>
    </submittedName>
</protein>
<organism evidence="1 2">
    <name type="scientific">Lactuca saligna</name>
    <name type="common">Willowleaf lettuce</name>
    <dbReference type="NCBI Taxonomy" id="75948"/>
    <lineage>
        <taxon>Eukaryota</taxon>
        <taxon>Viridiplantae</taxon>
        <taxon>Streptophyta</taxon>
        <taxon>Embryophyta</taxon>
        <taxon>Tracheophyta</taxon>
        <taxon>Spermatophyta</taxon>
        <taxon>Magnoliopsida</taxon>
        <taxon>eudicotyledons</taxon>
        <taxon>Gunneridae</taxon>
        <taxon>Pentapetalae</taxon>
        <taxon>asterids</taxon>
        <taxon>campanulids</taxon>
        <taxon>Asterales</taxon>
        <taxon>Asteraceae</taxon>
        <taxon>Cichorioideae</taxon>
        <taxon>Cichorieae</taxon>
        <taxon>Lactucinae</taxon>
        <taxon>Lactuca</taxon>
    </lineage>
</organism>
<sequence length="159" mass="17747">MHLMQGQELQVDFTGFTYSPFNIRTESDDEAPVMRGQLKAIHEKLDSLLHASKPSPTDDYSQATINFLRETLTKHSANLERMKKAVNAFATVCNSTTKKVDKLISEATAFMEKFQTSFESNTAKANKVISSLGSSIKIEKAKLQVVCTGLKSNYDEFQS</sequence>
<name>A0AA35ZT53_LACSI</name>
<evidence type="ECO:0000313" key="2">
    <source>
        <dbReference type="Proteomes" id="UP001177003"/>
    </source>
</evidence>
<evidence type="ECO:0000313" key="1">
    <source>
        <dbReference type="EMBL" id="CAI9297392.1"/>
    </source>
</evidence>
<dbReference type="EMBL" id="OX465084">
    <property type="protein sequence ID" value="CAI9297392.1"/>
    <property type="molecule type" value="Genomic_DNA"/>
</dbReference>
<dbReference type="Proteomes" id="UP001177003">
    <property type="component" value="Chromosome 8"/>
</dbReference>
<reference evidence="1" key="1">
    <citation type="submission" date="2023-04" db="EMBL/GenBank/DDBJ databases">
        <authorList>
            <person name="Vijverberg K."/>
            <person name="Xiong W."/>
            <person name="Schranz E."/>
        </authorList>
    </citation>
    <scope>NUCLEOTIDE SEQUENCE</scope>
</reference>